<dbReference type="Pfam" id="PF02373">
    <property type="entry name" value="JmjC"/>
    <property type="match status" value="1"/>
</dbReference>
<organism evidence="5 6">
    <name type="scientific">Polyporus arcularius HHB13444</name>
    <dbReference type="NCBI Taxonomy" id="1314778"/>
    <lineage>
        <taxon>Eukaryota</taxon>
        <taxon>Fungi</taxon>
        <taxon>Dikarya</taxon>
        <taxon>Basidiomycota</taxon>
        <taxon>Agaricomycotina</taxon>
        <taxon>Agaricomycetes</taxon>
        <taxon>Polyporales</taxon>
        <taxon>Polyporaceae</taxon>
        <taxon>Polyporus</taxon>
    </lineage>
</organism>
<dbReference type="EMBL" id="ML211275">
    <property type="protein sequence ID" value="TFK85079.1"/>
    <property type="molecule type" value="Genomic_DNA"/>
</dbReference>
<dbReference type="InterPro" id="IPR045109">
    <property type="entry name" value="LSDs-like"/>
</dbReference>
<protein>
    <recommendedName>
        <fullName evidence="4">JmjC domain-containing protein</fullName>
    </recommendedName>
</protein>
<name>A0A5C3P816_9APHY</name>
<evidence type="ECO:0000259" key="4">
    <source>
        <dbReference type="PROSITE" id="PS51184"/>
    </source>
</evidence>
<sequence>MLLSDGTFTSSEFHSLWRHGAPIVISGVDKRLQGRWTPADFIADYGHHKISVLECTNDGQKTRRSTMAEFFSTLSTPDADGPYHKLKDWPTQRHFKSAYEQLYIGFCSSVPCPDLVCPNGILNLAGHSPTNSVAPDLGPKLYAAPAAKPGTATTNLHMDITDAANLMVWCAAPTGAIGAFWDIFAVHSADVVRQFIREECDLEENIDPIHSQSYYLNEEQISRLTTGRNVQHWRVEQRVGDVIFIPAGCAHQVVNIANAVKVAIDFVSAENLHVTGQLVPGLRAQRLSSQTDDVLQLRNTLWYAWCSFSSYDKPVQDEGDDHQECE</sequence>
<keyword evidence="3" id="KW-0539">Nucleus</keyword>
<dbReference type="GO" id="GO:0003712">
    <property type="term" value="F:transcription coregulator activity"/>
    <property type="evidence" value="ECO:0007669"/>
    <property type="project" value="TreeGrafter"/>
</dbReference>
<keyword evidence="6" id="KW-1185">Reference proteome</keyword>
<dbReference type="GO" id="GO:0046872">
    <property type="term" value="F:metal ion binding"/>
    <property type="evidence" value="ECO:0007669"/>
    <property type="project" value="UniProtKB-KW"/>
</dbReference>
<dbReference type="Gene3D" id="2.60.120.650">
    <property type="entry name" value="Cupin"/>
    <property type="match status" value="1"/>
</dbReference>
<dbReference type="SUPFAM" id="SSF51197">
    <property type="entry name" value="Clavaminate synthase-like"/>
    <property type="match status" value="1"/>
</dbReference>
<dbReference type="GO" id="GO:0000785">
    <property type="term" value="C:chromatin"/>
    <property type="evidence" value="ECO:0007669"/>
    <property type="project" value="TreeGrafter"/>
</dbReference>
<evidence type="ECO:0000313" key="6">
    <source>
        <dbReference type="Proteomes" id="UP000308197"/>
    </source>
</evidence>
<dbReference type="PROSITE" id="PS51184">
    <property type="entry name" value="JMJC"/>
    <property type="match status" value="1"/>
</dbReference>
<dbReference type="GO" id="GO:0006357">
    <property type="term" value="P:regulation of transcription by RNA polymerase II"/>
    <property type="evidence" value="ECO:0007669"/>
    <property type="project" value="TreeGrafter"/>
</dbReference>
<dbReference type="PANTHER" id="PTHR12549">
    <property type="entry name" value="JMJC DOMAIN-CONTAINING HISTONE DEMETHYLATION PROTEIN"/>
    <property type="match status" value="1"/>
</dbReference>
<dbReference type="GO" id="GO:0000118">
    <property type="term" value="C:histone deacetylase complex"/>
    <property type="evidence" value="ECO:0007669"/>
    <property type="project" value="TreeGrafter"/>
</dbReference>
<dbReference type="InterPro" id="IPR003347">
    <property type="entry name" value="JmjC_dom"/>
</dbReference>
<dbReference type="GO" id="GO:0032454">
    <property type="term" value="F:histone H3K9 demethylase activity"/>
    <property type="evidence" value="ECO:0007669"/>
    <property type="project" value="InterPro"/>
</dbReference>
<dbReference type="PANTHER" id="PTHR12549:SF38">
    <property type="entry name" value="JMJC DOMAIN-CONTAINING HISTONE DEMETHYLASE 2, ISOFORM A"/>
    <property type="match status" value="1"/>
</dbReference>
<dbReference type="SMART" id="SM00558">
    <property type="entry name" value="JmjC"/>
    <property type="match status" value="1"/>
</dbReference>
<evidence type="ECO:0000256" key="3">
    <source>
        <dbReference type="ARBA" id="ARBA00023242"/>
    </source>
</evidence>
<proteinExistence type="predicted"/>
<dbReference type="GO" id="GO:0031490">
    <property type="term" value="F:chromatin DNA binding"/>
    <property type="evidence" value="ECO:0007669"/>
    <property type="project" value="TreeGrafter"/>
</dbReference>
<feature type="domain" description="JmjC" evidence="4">
    <location>
        <begin position="117"/>
        <end position="283"/>
    </location>
</feature>
<evidence type="ECO:0000256" key="2">
    <source>
        <dbReference type="ARBA" id="ARBA00022723"/>
    </source>
</evidence>
<reference evidence="5 6" key="1">
    <citation type="journal article" date="2019" name="Nat. Ecol. Evol.">
        <title>Megaphylogeny resolves global patterns of mushroom evolution.</title>
        <authorList>
            <person name="Varga T."/>
            <person name="Krizsan K."/>
            <person name="Foldi C."/>
            <person name="Dima B."/>
            <person name="Sanchez-Garcia M."/>
            <person name="Sanchez-Ramirez S."/>
            <person name="Szollosi G.J."/>
            <person name="Szarkandi J.G."/>
            <person name="Papp V."/>
            <person name="Albert L."/>
            <person name="Andreopoulos W."/>
            <person name="Angelini C."/>
            <person name="Antonin V."/>
            <person name="Barry K.W."/>
            <person name="Bougher N.L."/>
            <person name="Buchanan P."/>
            <person name="Buyck B."/>
            <person name="Bense V."/>
            <person name="Catcheside P."/>
            <person name="Chovatia M."/>
            <person name="Cooper J."/>
            <person name="Damon W."/>
            <person name="Desjardin D."/>
            <person name="Finy P."/>
            <person name="Geml J."/>
            <person name="Haridas S."/>
            <person name="Hughes K."/>
            <person name="Justo A."/>
            <person name="Karasinski D."/>
            <person name="Kautmanova I."/>
            <person name="Kiss B."/>
            <person name="Kocsube S."/>
            <person name="Kotiranta H."/>
            <person name="LaButti K.M."/>
            <person name="Lechner B.E."/>
            <person name="Liimatainen K."/>
            <person name="Lipzen A."/>
            <person name="Lukacs Z."/>
            <person name="Mihaltcheva S."/>
            <person name="Morgado L.N."/>
            <person name="Niskanen T."/>
            <person name="Noordeloos M.E."/>
            <person name="Ohm R.A."/>
            <person name="Ortiz-Santana B."/>
            <person name="Ovrebo C."/>
            <person name="Racz N."/>
            <person name="Riley R."/>
            <person name="Savchenko A."/>
            <person name="Shiryaev A."/>
            <person name="Soop K."/>
            <person name="Spirin V."/>
            <person name="Szebenyi C."/>
            <person name="Tomsovsky M."/>
            <person name="Tulloss R.E."/>
            <person name="Uehling J."/>
            <person name="Grigoriev I.V."/>
            <person name="Vagvolgyi C."/>
            <person name="Papp T."/>
            <person name="Martin F.M."/>
            <person name="Miettinen O."/>
            <person name="Hibbett D.S."/>
            <person name="Nagy L.G."/>
        </authorList>
    </citation>
    <scope>NUCLEOTIDE SEQUENCE [LARGE SCALE GENOMIC DNA]</scope>
    <source>
        <strain evidence="5 6">HHB13444</strain>
    </source>
</reference>
<gene>
    <name evidence="5" type="ORF">K466DRAFT_495422</name>
</gene>
<dbReference type="Proteomes" id="UP000308197">
    <property type="component" value="Unassembled WGS sequence"/>
</dbReference>
<evidence type="ECO:0000256" key="1">
    <source>
        <dbReference type="ARBA" id="ARBA00004123"/>
    </source>
</evidence>
<accession>A0A5C3P816</accession>
<keyword evidence="2" id="KW-0479">Metal-binding</keyword>
<evidence type="ECO:0000313" key="5">
    <source>
        <dbReference type="EMBL" id="TFK85079.1"/>
    </source>
</evidence>
<dbReference type="STRING" id="1314778.A0A5C3P816"/>
<comment type="subcellular location">
    <subcellularLocation>
        <location evidence="1">Nucleus</location>
    </subcellularLocation>
</comment>
<dbReference type="InParanoid" id="A0A5C3P816"/>
<dbReference type="AlphaFoldDB" id="A0A5C3P816"/>